<dbReference type="InterPro" id="IPR025875">
    <property type="entry name" value="Leu-rich_rpt_4"/>
</dbReference>
<dbReference type="InterPro" id="IPR032675">
    <property type="entry name" value="LRR_dom_sf"/>
</dbReference>
<name>A0A3S1AZ89_ELYCH</name>
<dbReference type="AlphaFoldDB" id="A0A3S1AZ89"/>
<keyword evidence="1" id="KW-0433">Leucine-rich repeat</keyword>
<evidence type="ECO:0000313" key="4">
    <source>
        <dbReference type="EMBL" id="RUS72083.1"/>
    </source>
</evidence>
<comment type="caution">
    <text evidence="4">The sequence shown here is derived from an EMBL/GenBank/DDBJ whole genome shotgun (WGS) entry which is preliminary data.</text>
</comment>
<dbReference type="EMBL" id="RQTK01001116">
    <property type="protein sequence ID" value="RUS72083.1"/>
    <property type="molecule type" value="Genomic_DNA"/>
</dbReference>
<organism evidence="4 5">
    <name type="scientific">Elysia chlorotica</name>
    <name type="common">Eastern emerald elysia</name>
    <name type="synonym">Sea slug</name>
    <dbReference type="NCBI Taxonomy" id="188477"/>
    <lineage>
        <taxon>Eukaryota</taxon>
        <taxon>Metazoa</taxon>
        <taxon>Spiralia</taxon>
        <taxon>Lophotrochozoa</taxon>
        <taxon>Mollusca</taxon>
        <taxon>Gastropoda</taxon>
        <taxon>Heterobranchia</taxon>
        <taxon>Euthyneura</taxon>
        <taxon>Panpulmonata</taxon>
        <taxon>Sacoglossa</taxon>
        <taxon>Placobranchoidea</taxon>
        <taxon>Plakobranchidae</taxon>
        <taxon>Elysia</taxon>
    </lineage>
</organism>
<dbReference type="OrthoDB" id="6334211at2759"/>
<evidence type="ECO:0000256" key="3">
    <source>
        <dbReference type="SAM" id="MobiDB-lite"/>
    </source>
</evidence>
<evidence type="ECO:0000256" key="2">
    <source>
        <dbReference type="ARBA" id="ARBA00022737"/>
    </source>
</evidence>
<dbReference type="InterPro" id="IPR050836">
    <property type="entry name" value="SDS22/Internalin_LRR"/>
</dbReference>
<keyword evidence="5" id="KW-1185">Reference proteome</keyword>
<dbReference type="InterPro" id="IPR001611">
    <property type="entry name" value="Leu-rich_rpt"/>
</dbReference>
<sequence>MSELLSDGFIEHHITSLPVGLIPESWGLGKPGQFFQLDLKMCQIKTLDYSFRWGDERAPAPRLSSVLETPSKIVRLDLSLNELTSIPHDGVAPFRNLRALDASLNQLRNFKGIEVLTHLYVLNLSHNNISRIDGLLNIHSLGELNLSNNNISDISGLPSLINLRVCNVSNNKLKNLEGVSSFPKLEEIYANHNEVVDLIPLTSCLHLRVVSASHNHIKDLDSILRLITRLGTLQSLNLTGNPVERDRSYQSDILRAGNIMTLDNISVRPMPPIVEDRKRHADNMHSLRDAATQAFEERMRIARERRDENVNFLQRRIISVQQEYKEFETKLKSDLEACVRYLDTLSDEEMKDMSRNSIGAPRYPQYRAGEDPDLPIATGVSHRSRGRDSKEDYSNIKQTDEVLRCAFKELVKQRDKSLDL</sequence>
<dbReference type="PROSITE" id="PS51450">
    <property type="entry name" value="LRR"/>
    <property type="match status" value="5"/>
</dbReference>
<dbReference type="PANTHER" id="PTHR46652">
    <property type="entry name" value="LEUCINE-RICH REPEAT AND IQ DOMAIN-CONTAINING PROTEIN 1-RELATED"/>
    <property type="match status" value="1"/>
</dbReference>
<dbReference type="Proteomes" id="UP000271974">
    <property type="component" value="Unassembled WGS sequence"/>
</dbReference>
<evidence type="ECO:0000256" key="1">
    <source>
        <dbReference type="ARBA" id="ARBA00022614"/>
    </source>
</evidence>
<reference evidence="4 5" key="1">
    <citation type="submission" date="2019-01" db="EMBL/GenBank/DDBJ databases">
        <title>A draft genome assembly of the solar-powered sea slug Elysia chlorotica.</title>
        <authorList>
            <person name="Cai H."/>
            <person name="Li Q."/>
            <person name="Fang X."/>
            <person name="Li J."/>
            <person name="Curtis N.E."/>
            <person name="Altenburger A."/>
            <person name="Shibata T."/>
            <person name="Feng M."/>
            <person name="Maeda T."/>
            <person name="Schwartz J.A."/>
            <person name="Shigenobu S."/>
            <person name="Lundholm N."/>
            <person name="Nishiyama T."/>
            <person name="Yang H."/>
            <person name="Hasebe M."/>
            <person name="Li S."/>
            <person name="Pierce S.K."/>
            <person name="Wang J."/>
        </authorList>
    </citation>
    <scope>NUCLEOTIDE SEQUENCE [LARGE SCALE GENOMIC DNA]</scope>
    <source>
        <strain evidence="4">EC2010</strain>
        <tissue evidence="4">Whole organism of an adult</tissue>
    </source>
</reference>
<gene>
    <name evidence="4" type="ORF">EGW08_020155</name>
</gene>
<feature type="region of interest" description="Disordered" evidence="3">
    <location>
        <begin position="353"/>
        <end position="394"/>
    </location>
</feature>
<protein>
    <submittedName>
        <fullName evidence="4">Uncharacterized protein</fullName>
    </submittedName>
</protein>
<evidence type="ECO:0000313" key="5">
    <source>
        <dbReference type="Proteomes" id="UP000271974"/>
    </source>
</evidence>
<keyword evidence="2" id="KW-0677">Repeat</keyword>
<dbReference type="PANTHER" id="PTHR46652:SF3">
    <property type="entry name" value="LEUCINE-RICH REPEAT-CONTAINING PROTEIN 9"/>
    <property type="match status" value="1"/>
</dbReference>
<proteinExistence type="predicted"/>
<dbReference type="Gene3D" id="3.80.10.10">
    <property type="entry name" value="Ribonuclease Inhibitor"/>
    <property type="match status" value="1"/>
</dbReference>
<accession>A0A3S1AZ89</accession>
<dbReference type="Pfam" id="PF12799">
    <property type="entry name" value="LRR_4"/>
    <property type="match status" value="1"/>
</dbReference>
<dbReference type="STRING" id="188477.A0A3S1AZ89"/>
<dbReference type="SUPFAM" id="SSF52058">
    <property type="entry name" value="L domain-like"/>
    <property type="match status" value="1"/>
</dbReference>